<dbReference type="InterPro" id="IPR055217">
    <property type="entry name" value="TPR_EMC2"/>
</dbReference>
<protein>
    <recommendedName>
        <fullName evidence="4">ER membrane protein complex subunit 2</fullName>
    </recommendedName>
</protein>
<proteinExistence type="inferred from homology"/>
<dbReference type="SUPFAM" id="SSF48452">
    <property type="entry name" value="TPR-like"/>
    <property type="match status" value="1"/>
</dbReference>
<keyword evidence="2 3" id="KW-0802">TPR repeat</keyword>
<comment type="similarity">
    <text evidence="4">Belongs to the EMC2 family.</text>
</comment>
<evidence type="ECO:0000256" key="3">
    <source>
        <dbReference type="PROSITE-ProRule" id="PRU00339"/>
    </source>
</evidence>
<evidence type="ECO:0000256" key="4">
    <source>
        <dbReference type="RuleBase" id="RU367091"/>
    </source>
</evidence>
<keyword evidence="1" id="KW-0677">Repeat</keyword>
<organism evidence="6">
    <name type="scientific">Tetraselmis sp. GSL018</name>
    <dbReference type="NCBI Taxonomy" id="582737"/>
    <lineage>
        <taxon>Eukaryota</taxon>
        <taxon>Viridiplantae</taxon>
        <taxon>Chlorophyta</taxon>
        <taxon>core chlorophytes</taxon>
        <taxon>Chlorodendrophyceae</taxon>
        <taxon>Chlorodendrales</taxon>
        <taxon>Chlorodendraceae</taxon>
        <taxon>Tetraselmis</taxon>
    </lineage>
</organism>
<keyword evidence="4" id="KW-0472">Membrane</keyword>
<evidence type="ECO:0000259" key="5">
    <source>
        <dbReference type="Pfam" id="PF22890"/>
    </source>
</evidence>
<dbReference type="SMART" id="SM00028">
    <property type="entry name" value="TPR"/>
    <property type="match status" value="2"/>
</dbReference>
<comment type="subunit">
    <text evidence="4">Component of the ER membrane protein complex (EMC).</text>
</comment>
<keyword evidence="4" id="KW-0256">Endoplasmic reticulum</keyword>
<feature type="domain" description="EMC2 TPR-like" evidence="5">
    <location>
        <begin position="101"/>
        <end position="208"/>
    </location>
</feature>
<dbReference type="PROSITE" id="PS50005">
    <property type="entry name" value="TPR"/>
    <property type="match status" value="2"/>
</dbReference>
<dbReference type="EMBL" id="GBEZ01015141">
    <property type="protein sequence ID" value="JAC70998.1"/>
    <property type="molecule type" value="Transcribed_RNA"/>
</dbReference>
<evidence type="ECO:0000256" key="2">
    <source>
        <dbReference type="ARBA" id="ARBA00022803"/>
    </source>
</evidence>
<sequence>MKTFHELELARDEVVHAGSRGPSDDSIRKFLKGCRVLKVRDSATVAEYGSQLLKRANLPAEELWLVREQVAMAALDVSDMPLATSCVRAISRQFPDSMRAQRLQGMFFEANGNWERALEVYSKMLEKNPANEMALQRQVALAKATGNTTAAIEAAVEYLDLYCNDAEGWEELAELYLQSSMYKLAAHCYEELLLINPTSFAYALRYADTLATIGGARNLKLARTYYAMAVQLSGGGCLQALLGICWATAKLGELK</sequence>
<feature type="repeat" description="TPR" evidence="3">
    <location>
        <begin position="98"/>
        <end position="131"/>
    </location>
</feature>
<feature type="non-terminal residue" evidence="6">
    <location>
        <position position="255"/>
    </location>
</feature>
<evidence type="ECO:0000256" key="1">
    <source>
        <dbReference type="ARBA" id="ARBA00022737"/>
    </source>
</evidence>
<dbReference type="AlphaFoldDB" id="A0A061RGA8"/>
<dbReference type="PANTHER" id="PTHR12760">
    <property type="entry name" value="TETRATRICOPEPTIDE REPEAT PROTEIN"/>
    <property type="match status" value="1"/>
</dbReference>
<reference evidence="6" key="1">
    <citation type="submission" date="2014-05" db="EMBL/GenBank/DDBJ databases">
        <title>The transcriptome of the halophilic microalga Tetraselmis sp. GSL018 isolated from the Great Salt Lake, Utah.</title>
        <authorList>
            <person name="Jinkerson R.E."/>
            <person name="D'Adamo S."/>
            <person name="Posewitz M.C."/>
        </authorList>
    </citation>
    <scope>NUCLEOTIDE SEQUENCE</scope>
    <source>
        <strain evidence="6">GSL018</strain>
    </source>
</reference>
<feature type="repeat" description="TPR" evidence="3">
    <location>
        <begin position="166"/>
        <end position="199"/>
    </location>
</feature>
<comment type="function">
    <text evidence="4">Part of the endoplasmic reticulum membrane protein complex (EMC) that enables the energy-independent insertion into endoplasmic reticulum membranes of newly synthesized membrane proteins.</text>
</comment>
<gene>
    <name evidence="6" type="ORF">TSPGSL018_2917</name>
</gene>
<dbReference type="GO" id="GO:0072546">
    <property type="term" value="C:EMC complex"/>
    <property type="evidence" value="ECO:0007669"/>
    <property type="project" value="UniProtKB-UniRule"/>
</dbReference>
<dbReference type="InterPro" id="IPR019734">
    <property type="entry name" value="TPR_rpt"/>
</dbReference>
<accession>A0A061RGA8</accession>
<dbReference type="InterPro" id="IPR039856">
    <property type="entry name" value="EMC2-like"/>
</dbReference>
<comment type="subcellular location">
    <subcellularLocation>
        <location evidence="4">Endoplasmic reticulum membrane</location>
        <topology evidence="4">Peripheral membrane protein</topology>
        <orientation evidence="4">Cytoplasmic side</orientation>
    </subcellularLocation>
</comment>
<dbReference type="Gene3D" id="1.25.40.10">
    <property type="entry name" value="Tetratricopeptide repeat domain"/>
    <property type="match status" value="1"/>
</dbReference>
<evidence type="ECO:0000313" key="6">
    <source>
        <dbReference type="EMBL" id="JAC70998.1"/>
    </source>
</evidence>
<dbReference type="InterPro" id="IPR011990">
    <property type="entry name" value="TPR-like_helical_dom_sf"/>
</dbReference>
<dbReference type="Pfam" id="PF22890">
    <property type="entry name" value="TPR_EMC2"/>
    <property type="match status" value="1"/>
</dbReference>
<name>A0A061RGA8_9CHLO</name>